<feature type="chain" id="PRO_5046471686" evidence="2">
    <location>
        <begin position="21"/>
        <end position="650"/>
    </location>
</feature>
<keyword evidence="5" id="KW-1185">Reference proteome</keyword>
<dbReference type="PANTHER" id="PTHR42776:SF27">
    <property type="entry name" value="DIPEPTIDYL PEPTIDASE FAMILY MEMBER 6"/>
    <property type="match status" value="1"/>
</dbReference>
<keyword evidence="1" id="KW-0378">Hydrolase</keyword>
<comment type="caution">
    <text evidence="4">The sequence shown here is derived from an EMBL/GenBank/DDBJ whole genome shotgun (WGS) entry which is preliminary data.</text>
</comment>
<feature type="domain" description="Peptidase S9 prolyl oligopeptidase catalytic" evidence="3">
    <location>
        <begin position="436"/>
        <end position="647"/>
    </location>
</feature>
<proteinExistence type="predicted"/>
<keyword evidence="2" id="KW-0732">Signal</keyword>
<dbReference type="PANTHER" id="PTHR42776">
    <property type="entry name" value="SERINE PEPTIDASE S9 FAMILY MEMBER"/>
    <property type="match status" value="1"/>
</dbReference>
<sequence>MKLITYLIVVMALMSAVTFAKNPPLTYKEFGHLPMLESPTVSPNGQLIASVFNSEDGPKVVLSEFASTEITTLVQLRKSEDRIEDIYWANNNRLLISASYSEKIVNRYFRMNRIFSVGIDGKEIRELKTKVVKELAPWEKRAMADIHLVSLLKDDKEHVLLQMYDVRDEAQVVYKVNVYDGKFTKLFANRYNVFNWVVNENDTVTFGYGAMKEDPEIRTIWHRNNEKDEWQLLHKQKAFEGETFIPIAVEGNKLIVLTDHKTRRTSLWEYDIVSGEYTKLIYGHEKYDVNNVIYNTGRDEIIGVTYFEHFRQDHYFSEKNNQLAKIVNNTFKGFYTNIYSKNKDDTKLLIFAAKDNSPSKFFWLDLANKKGGLWFSQFPYLENQPLANVIPINFDARDGVPLSGYLTMPIKNMATKPPLIIWPHGGPIGIRDYQYFDPYVQFFTNKGFAVLQVNYRGSGGFGSDFQTSGYHEWGQKMQEDLYDGIHWLQTKNLVDEDNSCFAGYSYGGYAALTAAFQQPDKYKCIISIAGVSDLLELAEKDYKWEGRIRAHIVNTIGDPTNDEIANTLKENSAIYHLNKIKAPILLLHGTHDTQVRLNQSKEFYEKAKSAGLKVKYVEFKHGTHYLDESENRLKAFGELDAFLSKHLLNK</sequence>
<dbReference type="Proteomes" id="UP001266357">
    <property type="component" value="Unassembled WGS sequence"/>
</dbReference>
<evidence type="ECO:0000256" key="1">
    <source>
        <dbReference type="ARBA" id="ARBA00022801"/>
    </source>
</evidence>
<dbReference type="InterPro" id="IPR029058">
    <property type="entry name" value="AB_hydrolase_fold"/>
</dbReference>
<evidence type="ECO:0000259" key="3">
    <source>
        <dbReference type="Pfam" id="PF00326"/>
    </source>
</evidence>
<reference evidence="4 5" key="1">
    <citation type="submission" date="2023-09" db="EMBL/GenBank/DDBJ databases">
        <authorList>
            <person name="Rey-Velasco X."/>
        </authorList>
    </citation>
    <scope>NUCLEOTIDE SEQUENCE [LARGE SCALE GENOMIC DNA]</scope>
    <source>
        <strain evidence="4 5">W431</strain>
    </source>
</reference>
<name>A0ABU2ZZN2_9GAMM</name>
<accession>A0ABU2ZZN2</accession>
<gene>
    <name evidence="4" type="ORF">RM573_07220</name>
</gene>
<dbReference type="RefSeq" id="WP_311579452.1">
    <property type="nucleotide sequence ID" value="NZ_JAVRIF010000003.1"/>
</dbReference>
<dbReference type="SUPFAM" id="SSF53474">
    <property type="entry name" value="alpha/beta-Hydrolases"/>
    <property type="match status" value="1"/>
</dbReference>
<dbReference type="InterPro" id="IPR001375">
    <property type="entry name" value="Peptidase_S9_cat"/>
</dbReference>
<evidence type="ECO:0000313" key="4">
    <source>
        <dbReference type="EMBL" id="MDT0603383.1"/>
    </source>
</evidence>
<dbReference type="SUPFAM" id="SSF82171">
    <property type="entry name" value="DPP6 N-terminal domain-like"/>
    <property type="match status" value="1"/>
</dbReference>
<dbReference type="Gene3D" id="3.40.50.1820">
    <property type="entry name" value="alpha/beta hydrolase"/>
    <property type="match status" value="1"/>
</dbReference>
<protein>
    <submittedName>
        <fullName evidence="4">Prolyl oligopeptidase family serine peptidase</fullName>
    </submittedName>
</protein>
<feature type="signal peptide" evidence="2">
    <location>
        <begin position="1"/>
        <end position="20"/>
    </location>
</feature>
<organism evidence="4 5">
    <name type="scientific">Thalassotalea castellviae</name>
    <dbReference type="NCBI Taxonomy" id="3075612"/>
    <lineage>
        <taxon>Bacteria</taxon>
        <taxon>Pseudomonadati</taxon>
        <taxon>Pseudomonadota</taxon>
        <taxon>Gammaproteobacteria</taxon>
        <taxon>Alteromonadales</taxon>
        <taxon>Colwelliaceae</taxon>
        <taxon>Thalassotalea</taxon>
    </lineage>
</organism>
<dbReference type="Pfam" id="PF00326">
    <property type="entry name" value="Peptidase_S9"/>
    <property type="match status" value="1"/>
</dbReference>
<dbReference type="EMBL" id="JAVRIF010000003">
    <property type="protein sequence ID" value="MDT0603383.1"/>
    <property type="molecule type" value="Genomic_DNA"/>
</dbReference>
<evidence type="ECO:0000313" key="5">
    <source>
        <dbReference type="Proteomes" id="UP001266357"/>
    </source>
</evidence>
<evidence type="ECO:0000256" key="2">
    <source>
        <dbReference type="SAM" id="SignalP"/>
    </source>
</evidence>